<dbReference type="STRING" id="930146.SAMN05192533_11046"/>
<dbReference type="Pfam" id="PF23544">
    <property type="entry name" value="AtuA_ferredoxin"/>
    <property type="match status" value="1"/>
</dbReference>
<name>A0A1H8EPJ6_9BACI</name>
<sequence>MAVVKLKDIAQARSGDKGNIVNIGVFAPNQAIYEEFLAQLTPERIKAHFAGLVKGEVLRYELPNIFGLNFVCKEALAGGGSSSLRLDNLGKCFGSNMLRLEIEVADHLLVDIKK</sequence>
<reference evidence="3" key="1">
    <citation type="submission" date="2016-10" db="EMBL/GenBank/DDBJ databases">
        <authorList>
            <person name="Varghese N."/>
            <person name="Submissions S."/>
        </authorList>
    </citation>
    <scope>NUCLEOTIDE SEQUENCE [LARGE SCALE GENOMIC DNA]</scope>
    <source>
        <strain evidence="3">B48,IBRC-M 10115,DSM 25386,CECT 8001</strain>
    </source>
</reference>
<gene>
    <name evidence="2" type="ORF">SAMN05192533_11046</name>
</gene>
<evidence type="ECO:0000313" key="2">
    <source>
        <dbReference type="EMBL" id="SEN21034.1"/>
    </source>
</evidence>
<organism evidence="2 3">
    <name type="scientific">Mesobacillus persicus</name>
    <dbReference type="NCBI Taxonomy" id="930146"/>
    <lineage>
        <taxon>Bacteria</taxon>
        <taxon>Bacillati</taxon>
        <taxon>Bacillota</taxon>
        <taxon>Bacilli</taxon>
        <taxon>Bacillales</taxon>
        <taxon>Bacillaceae</taxon>
        <taxon>Mesobacillus</taxon>
    </lineage>
</organism>
<feature type="domain" description="AtuA-like ferredoxin-fold" evidence="1">
    <location>
        <begin position="4"/>
        <end position="102"/>
    </location>
</feature>
<accession>A0A1H8EPJ6</accession>
<dbReference type="RefSeq" id="WP_090747005.1">
    <property type="nucleotide sequence ID" value="NZ_FOBW01000010.1"/>
</dbReference>
<protein>
    <recommendedName>
        <fullName evidence="1">AtuA-like ferredoxin-fold domain-containing protein</fullName>
    </recommendedName>
</protein>
<dbReference type="Proteomes" id="UP000198553">
    <property type="component" value="Unassembled WGS sequence"/>
</dbReference>
<evidence type="ECO:0000259" key="1">
    <source>
        <dbReference type="Pfam" id="PF23544"/>
    </source>
</evidence>
<dbReference type="EMBL" id="FOBW01000010">
    <property type="protein sequence ID" value="SEN21034.1"/>
    <property type="molecule type" value="Genomic_DNA"/>
</dbReference>
<dbReference type="PANTHER" id="PTHR47708">
    <property type="match status" value="1"/>
</dbReference>
<dbReference type="PANTHER" id="PTHR47708:SF2">
    <property type="entry name" value="SI:CH73-132F6.5"/>
    <property type="match status" value="1"/>
</dbReference>
<dbReference type="OrthoDB" id="21390at2"/>
<dbReference type="AlphaFoldDB" id="A0A1H8EPJ6"/>
<dbReference type="InterPro" id="IPR056362">
    <property type="entry name" value="AtuA-like_ferredoxin_dom"/>
</dbReference>
<evidence type="ECO:0000313" key="3">
    <source>
        <dbReference type="Proteomes" id="UP000198553"/>
    </source>
</evidence>
<proteinExistence type="predicted"/>
<keyword evidence="3" id="KW-1185">Reference proteome</keyword>